<evidence type="ECO:0000313" key="3">
    <source>
        <dbReference type="EMBL" id="KRM00374.1"/>
    </source>
</evidence>
<comment type="caution">
    <text evidence="3">The sequence shown here is derived from an EMBL/GenBank/DDBJ whole genome shotgun (WGS) entry which is preliminary data.</text>
</comment>
<keyword evidence="1" id="KW-0175">Coiled coil</keyword>
<evidence type="ECO:0000256" key="1">
    <source>
        <dbReference type="SAM" id="Coils"/>
    </source>
</evidence>
<organism evidence="3 4">
    <name type="scientific">Liquorilactobacillus satsumensis DSM 16230 = JCM 12392</name>
    <dbReference type="NCBI Taxonomy" id="1423801"/>
    <lineage>
        <taxon>Bacteria</taxon>
        <taxon>Bacillati</taxon>
        <taxon>Bacillota</taxon>
        <taxon>Bacilli</taxon>
        <taxon>Lactobacillales</taxon>
        <taxon>Lactobacillaceae</taxon>
        <taxon>Liquorilactobacillus</taxon>
    </lineage>
</organism>
<accession>A0A0R1VBD8</accession>
<dbReference type="PATRIC" id="fig|1423801.4.peg.1230"/>
<protein>
    <recommendedName>
        <fullName evidence="2">TraC-like domain-containing protein</fullName>
    </recommendedName>
</protein>
<dbReference type="AlphaFoldDB" id="A0A0R1VBD8"/>
<proteinExistence type="predicted"/>
<dbReference type="InterPro" id="IPR058596">
    <property type="entry name" value="TraC-like_dom"/>
</dbReference>
<dbReference type="RefSeq" id="WP_054757433.1">
    <property type="nucleotide sequence ID" value="NZ_AZFQ01000009.1"/>
</dbReference>
<dbReference type="EMBL" id="AZFQ01000009">
    <property type="protein sequence ID" value="KRM00374.1"/>
    <property type="molecule type" value="Genomic_DNA"/>
</dbReference>
<evidence type="ECO:0000313" key="4">
    <source>
        <dbReference type="Proteomes" id="UP000051166"/>
    </source>
</evidence>
<reference evidence="3 4" key="1">
    <citation type="journal article" date="2015" name="Genome Announc.">
        <title>Expanding the biotechnology potential of lactobacilli through comparative genomics of 213 strains and associated genera.</title>
        <authorList>
            <person name="Sun Z."/>
            <person name="Harris H.M."/>
            <person name="McCann A."/>
            <person name="Guo C."/>
            <person name="Argimon S."/>
            <person name="Zhang W."/>
            <person name="Yang X."/>
            <person name="Jeffery I.B."/>
            <person name="Cooney J.C."/>
            <person name="Kagawa T.F."/>
            <person name="Liu W."/>
            <person name="Song Y."/>
            <person name="Salvetti E."/>
            <person name="Wrobel A."/>
            <person name="Rasinkangas P."/>
            <person name="Parkhill J."/>
            <person name="Rea M.C."/>
            <person name="O'Sullivan O."/>
            <person name="Ritari J."/>
            <person name="Douillard F.P."/>
            <person name="Paul Ross R."/>
            <person name="Yang R."/>
            <person name="Briner A.E."/>
            <person name="Felis G.E."/>
            <person name="de Vos W.M."/>
            <person name="Barrangou R."/>
            <person name="Klaenhammer T.R."/>
            <person name="Caufield P.W."/>
            <person name="Cui Y."/>
            <person name="Zhang H."/>
            <person name="O'Toole P.W."/>
        </authorList>
    </citation>
    <scope>NUCLEOTIDE SEQUENCE [LARGE SCALE GENOMIC DNA]</scope>
    <source>
        <strain evidence="3 4">DSM 16230</strain>
    </source>
</reference>
<feature type="coiled-coil region" evidence="1">
    <location>
        <begin position="167"/>
        <end position="194"/>
    </location>
</feature>
<evidence type="ECO:0000259" key="2">
    <source>
        <dbReference type="Pfam" id="PF26593"/>
    </source>
</evidence>
<keyword evidence="4" id="KW-1185">Reference proteome</keyword>
<dbReference type="Proteomes" id="UP000051166">
    <property type="component" value="Unassembled WGS sequence"/>
</dbReference>
<dbReference type="OrthoDB" id="2198991at2"/>
<dbReference type="Pfam" id="PF26593">
    <property type="entry name" value="TraC-like"/>
    <property type="match status" value="1"/>
</dbReference>
<name>A0A0R1VBD8_9LACO</name>
<gene>
    <name evidence="3" type="ORF">FD50_GL001206</name>
</gene>
<sequence>MRLKKSKTANKSAKLDWDYQPPKINGGKETIDDMSLVVGMYGNYEVTKTGNLVGILEVSGINLDLLNETEQQDVFEDYGAFLMSTLGEGVDDTLQFLEPTIPVNMTAYLNGLKRRYLALQKDHPEQQFKIQLIASYLDHFTKVQESKNMTTKQHLLIVKVPIKDKSVKSLNLAVTHLDEKIEQVKRDIENALTDFDVTAKVLTSQEVQEILKNLINFNGEEATG</sequence>
<dbReference type="STRING" id="1423801.FD50_GL001206"/>
<dbReference type="NCBIfam" id="NF041427">
    <property type="entry name" value="TrsD"/>
    <property type="match status" value="1"/>
</dbReference>
<dbReference type="GeneID" id="98307036"/>
<feature type="domain" description="TraC-like" evidence="2">
    <location>
        <begin position="49"/>
        <end position="185"/>
    </location>
</feature>